<feature type="binding site" evidence="1">
    <location>
        <position position="97"/>
    </location>
    <ligand>
        <name>Zn(2+)</name>
        <dbReference type="ChEBI" id="CHEBI:29105"/>
    </ligand>
</feature>
<organism evidence="3 4">
    <name type="scientific">Mucilaginibacter gotjawali</name>
    <dbReference type="NCBI Taxonomy" id="1550579"/>
    <lineage>
        <taxon>Bacteria</taxon>
        <taxon>Pseudomonadati</taxon>
        <taxon>Bacteroidota</taxon>
        <taxon>Sphingobacteriia</taxon>
        <taxon>Sphingobacteriales</taxon>
        <taxon>Sphingobacteriaceae</taxon>
        <taxon>Mucilaginibacter</taxon>
    </lineage>
</organism>
<feature type="binding site" evidence="2">
    <location>
        <position position="88"/>
    </location>
    <ligand>
        <name>Fe cation</name>
        <dbReference type="ChEBI" id="CHEBI:24875"/>
    </ligand>
</feature>
<feature type="binding site" evidence="2">
    <location>
        <position position="90"/>
    </location>
    <ligand>
        <name>Fe cation</name>
        <dbReference type="ChEBI" id="CHEBI:24875"/>
    </ligand>
</feature>
<gene>
    <name evidence="3" type="ORF">FHS11_005437</name>
</gene>
<dbReference type="InterPro" id="IPR036388">
    <property type="entry name" value="WH-like_DNA-bd_sf"/>
</dbReference>
<evidence type="ECO:0000256" key="1">
    <source>
        <dbReference type="PIRSR" id="PIRSR602481-1"/>
    </source>
</evidence>
<dbReference type="PANTHER" id="PTHR33202">
    <property type="entry name" value="ZINC UPTAKE REGULATION PROTEIN"/>
    <property type="match status" value="1"/>
</dbReference>
<sequence length="138" mass="15351">MDKITEQKLVNKNINPTAMRLLVLDFLLSQSAAISLSDIEKGLSPADRITIYRTLKTFEEKGLVHAIDDGTGSPKYALCLDECNPNEHHDMHVHFFCVTCKETFCLPDSKIPGITLPAKFTPQEMNLLVKGVCSNCVN</sequence>
<keyword evidence="2" id="KW-0408">Iron</keyword>
<dbReference type="Gene3D" id="1.10.10.10">
    <property type="entry name" value="Winged helix-like DNA-binding domain superfamily/Winged helix DNA-binding domain"/>
    <property type="match status" value="1"/>
</dbReference>
<dbReference type="GO" id="GO:0008270">
    <property type="term" value="F:zinc ion binding"/>
    <property type="evidence" value="ECO:0007669"/>
    <property type="project" value="TreeGrafter"/>
</dbReference>
<dbReference type="Proteomes" id="UP000539265">
    <property type="component" value="Unassembled WGS sequence"/>
</dbReference>
<feature type="binding site" evidence="1">
    <location>
        <position position="136"/>
    </location>
    <ligand>
        <name>Zn(2+)</name>
        <dbReference type="ChEBI" id="CHEBI:29105"/>
    </ligand>
</feature>
<comment type="cofactor">
    <cofactor evidence="1">
        <name>Zn(2+)</name>
        <dbReference type="ChEBI" id="CHEBI:29105"/>
    </cofactor>
    <text evidence="1">Binds 1 zinc ion per subunit.</text>
</comment>
<evidence type="ECO:0000256" key="2">
    <source>
        <dbReference type="PIRSR" id="PIRSR602481-2"/>
    </source>
</evidence>
<protein>
    <submittedName>
        <fullName evidence="3">Fur family ferric uptake transcriptional regulator</fullName>
    </submittedName>
</protein>
<keyword evidence="4" id="KW-1185">Reference proteome</keyword>
<evidence type="ECO:0000313" key="3">
    <source>
        <dbReference type="EMBL" id="MBB3058977.1"/>
    </source>
</evidence>
<keyword evidence="1" id="KW-0862">Zinc</keyword>
<feature type="binding site" evidence="1">
    <location>
        <position position="133"/>
    </location>
    <ligand>
        <name>Zn(2+)</name>
        <dbReference type="ChEBI" id="CHEBI:29105"/>
    </ligand>
</feature>
<evidence type="ECO:0000313" key="4">
    <source>
        <dbReference type="Proteomes" id="UP000539265"/>
    </source>
</evidence>
<dbReference type="GO" id="GO:1900376">
    <property type="term" value="P:regulation of secondary metabolite biosynthetic process"/>
    <property type="evidence" value="ECO:0007669"/>
    <property type="project" value="TreeGrafter"/>
</dbReference>
<dbReference type="RefSeq" id="WP_096355915.1">
    <property type="nucleotide sequence ID" value="NZ_AP017313.1"/>
</dbReference>
<comment type="cofactor">
    <cofactor evidence="2">
        <name>Mn(2+)</name>
        <dbReference type="ChEBI" id="CHEBI:29035"/>
    </cofactor>
    <cofactor evidence="2">
        <name>Fe(2+)</name>
        <dbReference type="ChEBI" id="CHEBI:29033"/>
    </cofactor>
    <text evidence="2">Binds 1 Mn(2+) or Fe(2+) ion per subunit.</text>
</comment>
<dbReference type="OrthoDB" id="594893at2"/>
<keyword evidence="1" id="KW-0479">Metal-binding</keyword>
<dbReference type="GO" id="GO:0045892">
    <property type="term" value="P:negative regulation of DNA-templated transcription"/>
    <property type="evidence" value="ECO:0007669"/>
    <property type="project" value="TreeGrafter"/>
</dbReference>
<dbReference type="GO" id="GO:0000976">
    <property type="term" value="F:transcription cis-regulatory region binding"/>
    <property type="evidence" value="ECO:0007669"/>
    <property type="project" value="TreeGrafter"/>
</dbReference>
<dbReference type="PANTHER" id="PTHR33202:SF22">
    <property type="entry name" value="HYDROGEN PEROXIDE SENSITIVE REPRESSOR"/>
    <property type="match status" value="1"/>
</dbReference>
<comment type="caution">
    <text evidence="3">The sequence shown here is derived from an EMBL/GenBank/DDBJ whole genome shotgun (WGS) entry which is preliminary data.</text>
</comment>
<proteinExistence type="predicted"/>
<dbReference type="AlphaFoldDB" id="A0A839SRK6"/>
<feature type="binding site" evidence="1">
    <location>
        <position position="100"/>
    </location>
    <ligand>
        <name>Zn(2+)</name>
        <dbReference type="ChEBI" id="CHEBI:29105"/>
    </ligand>
</feature>
<dbReference type="InterPro" id="IPR002481">
    <property type="entry name" value="FUR"/>
</dbReference>
<dbReference type="InterPro" id="IPR036390">
    <property type="entry name" value="WH_DNA-bd_sf"/>
</dbReference>
<dbReference type="Pfam" id="PF01475">
    <property type="entry name" value="FUR"/>
    <property type="match status" value="1"/>
</dbReference>
<name>A0A839SRK6_9SPHI</name>
<dbReference type="GO" id="GO:0003700">
    <property type="term" value="F:DNA-binding transcription factor activity"/>
    <property type="evidence" value="ECO:0007669"/>
    <property type="project" value="InterPro"/>
</dbReference>
<dbReference type="EMBL" id="JACHWX010000028">
    <property type="protein sequence ID" value="MBB3058977.1"/>
    <property type="molecule type" value="Genomic_DNA"/>
</dbReference>
<reference evidence="3" key="1">
    <citation type="submission" date="2020-08" db="EMBL/GenBank/DDBJ databases">
        <title>Genomic Encyclopedia of Type Strains, Phase III (KMG-III): the genomes of soil and plant-associated and newly described type strains.</title>
        <authorList>
            <person name="Whitman W."/>
        </authorList>
    </citation>
    <scope>NUCLEOTIDE SEQUENCE [LARGE SCALE GENOMIC DNA]</scope>
    <source>
        <strain evidence="3">CECT 8628</strain>
    </source>
</reference>
<accession>A0A839SRK6</accession>
<dbReference type="SUPFAM" id="SSF46785">
    <property type="entry name" value="Winged helix' DNA-binding domain"/>
    <property type="match status" value="1"/>
</dbReference>